<evidence type="ECO:0000313" key="2">
    <source>
        <dbReference type="Proteomes" id="UP001451571"/>
    </source>
</evidence>
<dbReference type="EMBL" id="CP146256">
    <property type="protein sequence ID" value="XAH74942.1"/>
    <property type="molecule type" value="Genomic_DNA"/>
</dbReference>
<organism evidence="1 2">
    <name type="scientific">Kineothrix sedimenti</name>
    <dbReference type="NCBI Taxonomy" id="3123317"/>
    <lineage>
        <taxon>Bacteria</taxon>
        <taxon>Bacillati</taxon>
        <taxon>Bacillota</taxon>
        <taxon>Clostridia</taxon>
        <taxon>Lachnospirales</taxon>
        <taxon>Lachnospiraceae</taxon>
        <taxon>Kineothrix</taxon>
    </lineage>
</organism>
<evidence type="ECO:0000313" key="1">
    <source>
        <dbReference type="EMBL" id="XAH74942.1"/>
    </source>
</evidence>
<dbReference type="Proteomes" id="UP001451571">
    <property type="component" value="Chromosome"/>
</dbReference>
<keyword evidence="1" id="KW-0282">Flagellum</keyword>
<reference evidence="1 2" key="1">
    <citation type="submission" date="2024-02" db="EMBL/GenBank/DDBJ databases">
        <title>Bacterial strain from lacustrine sediment.</title>
        <authorList>
            <person name="Petit C."/>
            <person name="Fadhlaoui K."/>
        </authorList>
    </citation>
    <scope>NUCLEOTIDE SEQUENCE [LARGE SCALE GENOMIC DNA]</scope>
    <source>
        <strain evidence="1 2">IPX-CK</strain>
    </source>
</reference>
<keyword evidence="1" id="KW-0969">Cilium</keyword>
<keyword evidence="2" id="KW-1185">Reference proteome</keyword>
<keyword evidence="1" id="KW-0966">Cell projection</keyword>
<proteinExistence type="predicted"/>
<protein>
    <submittedName>
        <fullName evidence="1">Flagellar filament capping protein FliD</fullName>
    </submittedName>
</protein>
<gene>
    <name evidence="1" type="primary">fliD</name>
    <name evidence="1" type="ORF">V6984_04005</name>
</gene>
<accession>A0ABZ3EXF3</accession>
<dbReference type="PANTHER" id="PTHR30288:SF0">
    <property type="entry name" value="FLAGELLAR HOOK-ASSOCIATED PROTEIN 2"/>
    <property type="match status" value="1"/>
</dbReference>
<dbReference type="RefSeq" id="WP_342758520.1">
    <property type="nucleotide sequence ID" value="NZ_CP146256.1"/>
</dbReference>
<dbReference type="InterPro" id="IPR040026">
    <property type="entry name" value="FliD"/>
</dbReference>
<dbReference type="PANTHER" id="PTHR30288">
    <property type="entry name" value="FLAGELLAR CAP/ASSEMBLY PROTEIN FLID"/>
    <property type="match status" value="1"/>
</dbReference>
<sequence length="438" mass="48353">MAYNGAVLSNIHNNYLTSYASNRNSRFDTHKKSELRSIYNSIVKLNKDAPLYKLDTSKEAKTFAVGIKEDARSLRSAIASLGGLDEEKILNKKAAYSSNEDMVSVSFIGEQIEASGNQEVPSYNIEVNSLASGQFNIGVFLPDTKTKLSPDTYSFDISINDLNYEFQYNIKENETNREVQRRLSRLITNADIGLRADVIDDGKGNSSLRLSSISEGLRDGSSSIFTVSDDHTSKSSGSVSYFGLDYLARPASNAGFLLNGMPRTSTANTFTVDGLYEVTLRGISGMAGQTATIGLKTDVESLTENINALLKSYNSFIEDMTRYTDNFSGSRRLLSEMKGITDRYQSSFDVIGLKIQDNGTINIDKDELASAVLSSYAKEDFSSIKNFANSLIRKTDQISLNPMNYANKTIVAYKSPGKNYPTPYITSAYTGMLFNYFC</sequence>
<name>A0ABZ3EXF3_9FIRM</name>